<name>F4C4D2_SPHS2</name>
<dbReference type="SMART" id="SM00342">
    <property type="entry name" value="HTH_ARAC"/>
    <property type="match status" value="1"/>
</dbReference>
<dbReference type="PANTHER" id="PTHR43280">
    <property type="entry name" value="ARAC-FAMILY TRANSCRIPTIONAL REGULATOR"/>
    <property type="match status" value="1"/>
</dbReference>
<dbReference type="Gene3D" id="1.10.10.60">
    <property type="entry name" value="Homeodomain-like"/>
    <property type="match status" value="1"/>
</dbReference>
<dbReference type="AlphaFoldDB" id="F4C4D2"/>
<dbReference type="SUPFAM" id="SSF51215">
    <property type="entry name" value="Regulatory protein AraC"/>
    <property type="match status" value="1"/>
</dbReference>
<dbReference type="GO" id="GO:0003700">
    <property type="term" value="F:DNA-binding transcription factor activity"/>
    <property type="evidence" value="ECO:0007669"/>
    <property type="project" value="InterPro"/>
</dbReference>
<dbReference type="InterPro" id="IPR018060">
    <property type="entry name" value="HTH_AraC"/>
</dbReference>
<dbReference type="eggNOG" id="COG2207">
    <property type="taxonomic scope" value="Bacteria"/>
</dbReference>
<dbReference type="SUPFAM" id="SSF46689">
    <property type="entry name" value="Homeodomain-like"/>
    <property type="match status" value="1"/>
</dbReference>
<dbReference type="PRINTS" id="PR00032">
    <property type="entry name" value="HTHARAC"/>
</dbReference>
<evidence type="ECO:0000256" key="2">
    <source>
        <dbReference type="ARBA" id="ARBA00023125"/>
    </source>
</evidence>
<dbReference type="GO" id="GO:0043565">
    <property type="term" value="F:sequence-specific DNA binding"/>
    <property type="evidence" value="ECO:0007669"/>
    <property type="project" value="InterPro"/>
</dbReference>
<dbReference type="EMBL" id="CP002584">
    <property type="protein sequence ID" value="ADZ80294.1"/>
    <property type="molecule type" value="Genomic_DNA"/>
</dbReference>
<keyword evidence="1" id="KW-0805">Transcription regulation</keyword>
<dbReference type="Pfam" id="PF12833">
    <property type="entry name" value="HTH_18"/>
    <property type="match status" value="1"/>
</dbReference>
<sequence length="302" mass="34788">MFFIRLPIMEKELSLFHQSSTAVLDELDSFKFRFSVHEMQDLHEAVMLNSPIRSEFFYIFVVKAGEIYFKLNRKEYHATAGELCVIPPSALIEVSAILPKSEAIGIAFCPDFFLSLGLHYSHPQILEIFAPEPSPIIAVGADELTTLDWLLKRLKQINYPKSDHLFQEEVLTNTFSQFIYELAQAYHRNQVGTQIKLRRKENLVLLFFKEVSKYYKKERGVQFYANLLFITRKYLSKTVKQVTGKTPGFFIDEAVIKEAKMLLADPKLSISEIAQSLNFADQSTFGKFFKKQVGLAPTSFRI</sequence>
<dbReference type="InterPro" id="IPR020449">
    <property type="entry name" value="Tscrpt_reg_AraC-type_HTH"/>
</dbReference>
<keyword evidence="3" id="KW-0804">Transcription</keyword>
<reference evidence="5" key="1">
    <citation type="submission" date="2011-03" db="EMBL/GenBank/DDBJ databases">
        <title>Complete sequence of Sphingobacterium sp. 21.</title>
        <authorList>
            <consortium name="US DOE Joint Genome Institute"/>
            <person name="Lucas S."/>
            <person name="Copeland A."/>
            <person name="Lapidus A."/>
            <person name="Cheng J.-F."/>
            <person name="Goodwin L."/>
            <person name="Pitluck S."/>
            <person name="Davenport K."/>
            <person name="Detter J.C."/>
            <person name="Han C."/>
            <person name="Tapia R."/>
            <person name="Land M."/>
            <person name="Hauser L."/>
            <person name="Kyrpides N."/>
            <person name="Ivanova N."/>
            <person name="Ovchinnikova G."/>
            <person name="Pagani I."/>
            <person name="Siebers A.K."/>
            <person name="Allgaier M."/>
            <person name="Thelen M.P."/>
            <person name="Hugenholtz P."/>
            <person name="Woyke T."/>
        </authorList>
    </citation>
    <scope>NUCLEOTIDE SEQUENCE</scope>
    <source>
        <strain evidence="5">21</strain>
    </source>
</reference>
<gene>
    <name evidence="5" type="ordered locus">Sph21_3758</name>
</gene>
<evidence type="ECO:0000313" key="5">
    <source>
        <dbReference type="EMBL" id="ADZ80294.1"/>
    </source>
</evidence>
<dbReference type="PANTHER" id="PTHR43280:SF32">
    <property type="entry name" value="TRANSCRIPTIONAL REGULATORY PROTEIN"/>
    <property type="match status" value="1"/>
</dbReference>
<keyword evidence="2" id="KW-0238">DNA-binding</keyword>
<dbReference type="HOGENOM" id="CLU_000445_88_2_10"/>
<dbReference type="InterPro" id="IPR009057">
    <property type="entry name" value="Homeodomain-like_sf"/>
</dbReference>
<dbReference type="PROSITE" id="PS01124">
    <property type="entry name" value="HTH_ARAC_FAMILY_2"/>
    <property type="match status" value="1"/>
</dbReference>
<dbReference type="KEGG" id="shg:Sph21_3758"/>
<evidence type="ECO:0000256" key="1">
    <source>
        <dbReference type="ARBA" id="ARBA00023015"/>
    </source>
</evidence>
<proteinExistence type="predicted"/>
<organism evidence="5">
    <name type="scientific">Sphingobacterium sp. (strain 21)</name>
    <dbReference type="NCBI Taxonomy" id="743722"/>
    <lineage>
        <taxon>Bacteria</taxon>
        <taxon>Pseudomonadati</taxon>
        <taxon>Bacteroidota</taxon>
        <taxon>Sphingobacteriia</taxon>
        <taxon>Sphingobacteriales</taxon>
        <taxon>Sphingobacteriaceae</taxon>
        <taxon>Sphingobacterium</taxon>
    </lineage>
</organism>
<dbReference type="InterPro" id="IPR037923">
    <property type="entry name" value="HTH-like"/>
</dbReference>
<dbReference type="STRING" id="743722.Sph21_3758"/>
<evidence type="ECO:0000256" key="3">
    <source>
        <dbReference type="ARBA" id="ARBA00023163"/>
    </source>
</evidence>
<feature type="domain" description="HTH araC/xylS-type" evidence="4">
    <location>
        <begin position="201"/>
        <end position="302"/>
    </location>
</feature>
<dbReference type="PATRIC" id="fig|743722.3.peg.4015"/>
<accession>F4C4D2</accession>
<protein>
    <submittedName>
        <fullName evidence="5">Transcriptional regulator, AraC family</fullName>
    </submittedName>
</protein>
<evidence type="ECO:0000259" key="4">
    <source>
        <dbReference type="PROSITE" id="PS01124"/>
    </source>
</evidence>